<proteinExistence type="predicted"/>
<dbReference type="SMR" id="A0A1S3XMC7"/>
<feature type="compositionally biased region" description="Polar residues" evidence="2">
    <location>
        <begin position="69"/>
        <end position="79"/>
    </location>
</feature>
<keyword evidence="4" id="KW-1185">Reference proteome</keyword>
<feature type="compositionally biased region" description="Basic and acidic residues" evidence="2">
    <location>
        <begin position="89"/>
        <end position="98"/>
    </location>
</feature>
<feature type="region of interest" description="Disordered" evidence="2">
    <location>
        <begin position="238"/>
        <end position="267"/>
    </location>
</feature>
<keyword evidence="3" id="KW-0812">Transmembrane</keyword>
<dbReference type="PANTHER" id="PTHR33740">
    <property type="entry name" value="GPI-ANCHORED ADHESIN-LIKE PROTEIN"/>
    <property type="match status" value="1"/>
</dbReference>
<feature type="transmembrane region" description="Helical" evidence="3">
    <location>
        <begin position="102"/>
        <end position="126"/>
    </location>
</feature>
<gene>
    <name evidence="5" type="primary">LOC107766766</name>
</gene>
<dbReference type="PaxDb" id="4097-A0A1S3XMC7"/>
<organism evidence="4 5">
    <name type="scientific">Nicotiana tabacum</name>
    <name type="common">Common tobacco</name>
    <dbReference type="NCBI Taxonomy" id="4097"/>
    <lineage>
        <taxon>Eukaryota</taxon>
        <taxon>Viridiplantae</taxon>
        <taxon>Streptophyta</taxon>
        <taxon>Embryophyta</taxon>
        <taxon>Tracheophyta</taxon>
        <taxon>Spermatophyta</taxon>
        <taxon>Magnoliopsida</taxon>
        <taxon>eudicotyledons</taxon>
        <taxon>Gunneridae</taxon>
        <taxon>Pentapetalae</taxon>
        <taxon>asterids</taxon>
        <taxon>lamiids</taxon>
        <taxon>Solanales</taxon>
        <taxon>Solanaceae</taxon>
        <taxon>Nicotianoideae</taxon>
        <taxon>Nicotianeae</taxon>
        <taxon>Nicotiana</taxon>
    </lineage>
</organism>
<dbReference type="RefSeq" id="XP_016441096.1">
    <property type="nucleotide sequence ID" value="XM_016585610.1"/>
</dbReference>
<feature type="region of interest" description="Disordered" evidence="2">
    <location>
        <begin position="59"/>
        <end position="98"/>
    </location>
</feature>
<dbReference type="OrthoDB" id="2020668at2759"/>
<dbReference type="KEGG" id="nta:107766766"/>
<evidence type="ECO:0000313" key="5">
    <source>
        <dbReference type="RefSeq" id="XP_016441096.1"/>
    </source>
</evidence>
<keyword evidence="3" id="KW-0472">Membrane</keyword>
<reference evidence="4" key="1">
    <citation type="journal article" date="2014" name="Nat. Commun.">
        <title>The tobacco genome sequence and its comparison with those of tomato and potato.</title>
        <authorList>
            <person name="Sierro N."/>
            <person name="Battey J.N."/>
            <person name="Ouadi S."/>
            <person name="Bakaher N."/>
            <person name="Bovet L."/>
            <person name="Willig A."/>
            <person name="Goepfert S."/>
            <person name="Peitsch M.C."/>
            <person name="Ivanov N.V."/>
        </authorList>
    </citation>
    <scope>NUCLEOTIDE SEQUENCE [LARGE SCALE GENOMIC DNA]</scope>
</reference>
<dbReference type="AlphaFoldDB" id="A0A1S3XMC7"/>
<keyword evidence="3" id="KW-1133">Transmembrane helix</keyword>
<name>A0A1S3XMC7_TOBAC</name>
<sequence>MSSLSSTTWCPNSSQLRLAFSCKNKKPSAVFAGMRVGKLDYRGVRLVLISMNNSNVSIGGGGLEKRRSTGVNSASSSADGFSGWSGADAAEKSTDSQRKKSITGILGAGAAGIILVSGLTFAALSISRRSSTRIKQQMEPLTEQQEMSINSGNHNDSVQGEIVVDDNEIKDNSGEEFQAGISKDPSLYSENECRISGDTNDGHPSNDGIIIDEPQIQHDLDDGKASDDAVVATEAISESPDGTFATSSYESEEDNFGAGKPEPTTVPEWKNYNDDEVATASVLNPDSTYEVDNQVGISSLEGSGYPETSLDSPPIEPSNLNTAVNLQSEALLEPMITHEEYVETQSSFTTTRVDPSKMMEVPSDGDKSSFEVHKLNRDKVPDTTLVATTAYDHLENEFKDLNASRSSFNSMDPGDIFTSAGIPAPSTISAALQALPGKVLVPASFDQVQGQVLAALQALKVIESDVQPGDLCTRREYARWLVSASSALSRTTVSKVYPAMYIENVTDLAFDDITPADPDFPSIQGLAEAGLLSSKLSRRDMQSSSDDDQSSVFFCPESPLSRQDLVSWKMAIEKRQLPIVDQKSVQRVSGFIDVDKIHPDAWPALVADLSSGEQGIVALAFGYTRLFQPDKPVTKAQAAVALATGEASDIVGEELTRIEAESMAEKAVAAHNALVAEVEKDVNSSFEKELLFEREKIDAVEKLAEEARRELESLRAQREEENLALMKERAAVDSEMELFSRLRREVEEQLQTLLSNKLEISYEKERIDKLRKDSEIENQEIARLQYELEVEKKALSLARTWAEDEAKKARQQAKALEEARDRWQKQGIKVVVDNDLQEEANAGVTWVNAGNQSVESTVNRAETLVDKLKEMADTVRGKSRETIHMIIGKIMLLIATLKEWALKAGRQIAEFKDAAMSKMGSSVQGVQHTSAEIGSAFKDGVKRFAGDCREGVEKISQKFKT</sequence>
<protein>
    <submittedName>
        <fullName evidence="5">Uncharacterized protein LOC107766766</fullName>
    </submittedName>
    <submittedName>
        <fullName evidence="5">Uncharacterized protein isoform X1</fullName>
    </submittedName>
</protein>
<evidence type="ECO:0000256" key="1">
    <source>
        <dbReference type="SAM" id="Coils"/>
    </source>
</evidence>
<evidence type="ECO:0000256" key="3">
    <source>
        <dbReference type="SAM" id="Phobius"/>
    </source>
</evidence>
<accession>A0A1S3XMC7</accession>
<dbReference type="GeneID" id="107766766"/>
<feature type="coiled-coil region" evidence="1">
    <location>
        <begin position="690"/>
        <end position="826"/>
    </location>
</feature>
<dbReference type="Proteomes" id="UP000790787">
    <property type="component" value="Chromosome 4"/>
</dbReference>
<reference evidence="5" key="2">
    <citation type="submission" date="2025-08" db="UniProtKB">
        <authorList>
            <consortium name="RefSeq"/>
        </authorList>
    </citation>
    <scope>IDENTIFICATION</scope>
    <source>
        <tissue evidence="5">Leaf</tissue>
    </source>
</reference>
<dbReference type="PANTHER" id="PTHR33740:SF3">
    <property type="entry name" value="GPI-ANCHORED ADHESIN-LIKE PROTEIN"/>
    <property type="match status" value="1"/>
</dbReference>
<keyword evidence="1" id="KW-0175">Coiled coil</keyword>
<evidence type="ECO:0000256" key="2">
    <source>
        <dbReference type="SAM" id="MobiDB-lite"/>
    </source>
</evidence>
<dbReference type="STRING" id="4097.A0A1S3XMC7"/>
<dbReference type="RefSeq" id="XP_016441096.1">
    <property type="nucleotide sequence ID" value="XM_016585610.2"/>
</dbReference>
<evidence type="ECO:0000313" key="4">
    <source>
        <dbReference type="Proteomes" id="UP000790787"/>
    </source>
</evidence>